<evidence type="ECO:0000256" key="6">
    <source>
        <dbReference type="ARBA" id="ARBA00022884"/>
    </source>
</evidence>
<protein>
    <recommendedName>
        <fullName evidence="12">CRM domain-containing protein</fullName>
    </recommendedName>
</protein>
<dbReference type="InterPro" id="IPR045278">
    <property type="entry name" value="CRS1/CFM2/CFM3"/>
</dbReference>
<evidence type="ECO:0000313" key="13">
    <source>
        <dbReference type="EMBL" id="CAD1823538.1"/>
    </source>
</evidence>
<keyword evidence="5" id="KW-0677">Repeat</keyword>
<dbReference type="InterPro" id="IPR001890">
    <property type="entry name" value="RNA-binding_CRM"/>
</dbReference>
<dbReference type="AlphaFoldDB" id="A0A6V7NYH2"/>
<dbReference type="PANTHER" id="PTHR31846:SF4">
    <property type="entry name" value="CRS1 _ YHBY (CRM) DOMAIN-CONTAINING PROTEIN"/>
    <property type="match status" value="1"/>
</dbReference>
<keyword evidence="3" id="KW-0934">Plastid</keyword>
<evidence type="ECO:0000256" key="5">
    <source>
        <dbReference type="ARBA" id="ARBA00022737"/>
    </source>
</evidence>
<keyword evidence="6 10" id="KW-0694">RNA-binding</keyword>
<sequence>MALSSSTAKISELPFHRSLPWSSRPSLSFLGFRFRLLFSVSASASASLRVAESGGDSNSRRARGAVGASRLSSTYSVPQKRLRRPSSGWQPQPGPGGAGGSIERIVHRLRILGLGHGLDENEDVLAAEEIPLDGNERLGDLLERTWSRPDQLPSDFDGTLLPWEREHKVQEGQDGSAEDGVKRKRVKAPTLAELTIEDSELRRLRRLGMTLRERITVPKAGVTQAIAEKIHDAWRKSELVRLKFHESLAHDMKTAHELVERRTGGLVVWRSGSVMVVYRGNNYKRPSKSQSVSLKSASTKLSYEDDSLFIPDTSATAKLKENDNQVASLTLEQVKLSQLSLECADSVTEEEREYNQLLDELGPRFLDWWGTSVLPVDADLLPEEISGYKTPFRLLPNGMRSRLTNSEMTNLRKLARTLPCHFALGRNRHHQGLAAAILKLWRRA</sequence>
<dbReference type="GO" id="GO:0009507">
    <property type="term" value="C:chloroplast"/>
    <property type="evidence" value="ECO:0007669"/>
    <property type="project" value="UniProtKB-SubCell"/>
</dbReference>
<dbReference type="Pfam" id="PF01985">
    <property type="entry name" value="CRS1_YhbY"/>
    <property type="match status" value="1"/>
</dbReference>
<name>A0A6V7NYH2_ANACO</name>
<evidence type="ECO:0000259" key="12">
    <source>
        <dbReference type="PROSITE" id="PS51295"/>
    </source>
</evidence>
<proteinExistence type="predicted"/>
<feature type="domain" description="CRM" evidence="12">
    <location>
        <begin position="194"/>
        <end position="290"/>
    </location>
</feature>
<feature type="compositionally biased region" description="Low complexity" evidence="11">
    <location>
        <begin position="64"/>
        <end position="73"/>
    </location>
</feature>
<evidence type="ECO:0000256" key="2">
    <source>
        <dbReference type="ARBA" id="ARBA00022528"/>
    </source>
</evidence>
<comment type="subcellular location">
    <subcellularLocation>
        <location evidence="1">Plastid</location>
        <location evidence="1">Chloroplast</location>
    </subcellularLocation>
</comment>
<reference evidence="13" key="1">
    <citation type="submission" date="2020-07" db="EMBL/GenBank/DDBJ databases">
        <authorList>
            <person name="Lin J."/>
        </authorList>
    </citation>
    <scope>NUCLEOTIDE SEQUENCE</scope>
</reference>
<evidence type="ECO:0000256" key="11">
    <source>
        <dbReference type="SAM" id="MobiDB-lite"/>
    </source>
</evidence>
<keyword evidence="7" id="KW-0809">Transit peptide</keyword>
<accession>A0A6V7NYH2</accession>
<dbReference type="FunFam" id="3.30.110.60:FF:000002">
    <property type="entry name" value="CRS2-associated factor 1, chloroplastic"/>
    <property type="match status" value="1"/>
</dbReference>
<dbReference type="GO" id="GO:0006397">
    <property type="term" value="P:mRNA processing"/>
    <property type="evidence" value="ECO:0007669"/>
    <property type="project" value="UniProtKB-KW"/>
</dbReference>
<evidence type="ECO:0000256" key="10">
    <source>
        <dbReference type="PROSITE-ProRule" id="PRU00626"/>
    </source>
</evidence>
<keyword evidence="9" id="KW-0687">Ribonucleoprotein</keyword>
<evidence type="ECO:0000256" key="9">
    <source>
        <dbReference type="ARBA" id="ARBA00023274"/>
    </source>
</evidence>
<dbReference type="PROSITE" id="PS51295">
    <property type="entry name" value="CRM"/>
    <property type="match status" value="1"/>
</dbReference>
<dbReference type="EMBL" id="LR862143">
    <property type="protein sequence ID" value="CAD1823538.1"/>
    <property type="molecule type" value="Genomic_DNA"/>
</dbReference>
<organism evidence="13">
    <name type="scientific">Ananas comosus var. bracteatus</name>
    <name type="common">red pineapple</name>
    <dbReference type="NCBI Taxonomy" id="296719"/>
    <lineage>
        <taxon>Eukaryota</taxon>
        <taxon>Viridiplantae</taxon>
        <taxon>Streptophyta</taxon>
        <taxon>Embryophyta</taxon>
        <taxon>Tracheophyta</taxon>
        <taxon>Spermatophyta</taxon>
        <taxon>Magnoliopsida</taxon>
        <taxon>Liliopsida</taxon>
        <taxon>Poales</taxon>
        <taxon>Bromeliaceae</taxon>
        <taxon>Bromelioideae</taxon>
        <taxon>Ananas</taxon>
    </lineage>
</organism>
<keyword evidence="2" id="KW-0150">Chloroplast</keyword>
<dbReference type="PANTHER" id="PTHR31846">
    <property type="entry name" value="CRS1 / YHBY (CRM) DOMAIN-CONTAINING PROTEIN"/>
    <property type="match status" value="1"/>
</dbReference>
<dbReference type="SMART" id="SM01103">
    <property type="entry name" value="CRS1_YhbY"/>
    <property type="match status" value="1"/>
</dbReference>
<dbReference type="GO" id="GO:1990904">
    <property type="term" value="C:ribonucleoprotein complex"/>
    <property type="evidence" value="ECO:0007669"/>
    <property type="project" value="UniProtKB-KW"/>
</dbReference>
<feature type="region of interest" description="Disordered" evidence="11">
    <location>
        <begin position="49"/>
        <end position="101"/>
    </location>
</feature>
<dbReference type="Gene3D" id="3.30.110.60">
    <property type="entry name" value="YhbY-like"/>
    <property type="match status" value="1"/>
</dbReference>
<dbReference type="GO" id="GO:0003729">
    <property type="term" value="F:mRNA binding"/>
    <property type="evidence" value="ECO:0007669"/>
    <property type="project" value="InterPro"/>
</dbReference>
<evidence type="ECO:0000256" key="8">
    <source>
        <dbReference type="ARBA" id="ARBA00023187"/>
    </source>
</evidence>
<gene>
    <name evidence="13" type="ORF">CB5_LOCUS6749</name>
</gene>
<dbReference type="SUPFAM" id="SSF75471">
    <property type="entry name" value="YhbY-like"/>
    <property type="match status" value="2"/>
</dbReference>
<dbReference type="InterPro" id="IPR035920">
    <property type="entry name" value="YhbY-like_sf"/>
</dbReference>
<evidence type="ECO:0000256" key="7">
    <source>
        <dbReference type="ARBA" id="ARBA00022946"/>
    </source>
</evidence>
<evidence type="ECO:0000256" key="1">
    <source>
        <dbReference type="ARBA" id="ARBA00004229"/>
    </source>
</evidence>
<evidence type="ECO:0000256" key="4">
    <source>
        <dbReference type="ARBA" id="ARBA00022664"/>
    </source>
</evidence>
<evidence type="ECO:0000256" key="3">
    <source>
        <dbReference type="ARBA" id="ARBA00022640"/>
    </source>
</evidence>
<keyword evidence="4" id="KW-0507">mRNA processing</keyword>
<keyword evidence="8" id="KW-0508">mRNA splicing</keyword>
<dbReference type="GO" id="GO:0000373">
    <property type="term" value="P:Group II intron splicing"/>
    <property type="evidence" value="ECO:0007669"/>
    <property type="project" value="UniProtKB-ARBA"/>
</dbReference>